<feature type="compositionally biased region" description="Basic residues" evidence="1">
    <location>
        <begin position="95"/>
        <end position="105"/>
    </location>
</feature>
<sequence length="168" mass="17896">MAPSTGIPNEPRRRPRYTGLQLPDMRQGRPQLTLSDLSAMAPFSAPPVVVPPGSVPPGVVPPGAVPHASVGSSSAVPATPAPYVRRREDALQRAPSRRNQPHLRPGKINGALFGIDPEVHALSEQHGRETIGGHGQAGTSFHLRRRISAGMHSFNITTGRTNSMMKST</sequence>
<dbReference type="AlphaFoldDB" id="A0A8S9RA01"/>
<gene>
    <name evidence="2" type="ORF">F2Q69_00013917</name>
</gene>
<organism evidence="2 3">
    <name type="scientific">Brassica cretica</name>
    <name type="common">Mustard</name>
    <dbReference type="NCBI Taxonomy" id="69181"/>
    <lineage>
        <taxon>Eukaryota</taxon>
        <taxon>Viridiplantae</taxon>
        <taxon>Streptophyta</taxon>
        <taxon>Embryophyta</taxon>
        <taxon>Tracheophyta</taxon>
        <taxon>Spermatophyta</taxon>
        <taxon>Magnoliopsida</taxon>
        <taxon>eudicotyledons</taxon>
        <taxon>Gunneridae</taxon>
        <taxon>Pentapetalae</taxon>
        <taxon>rosids</taxon>
        <taxon>malvids</taxon>
        <taxon>Brassicales</taxon>
        <taxon>Brassicaceae</taxon>
        <taxon>Brassiceae</taxon>
        <taxon>Brassica</taxon>
    </lineage>
</organism>
<accession>A0A8S9RA01</accession>
<evidence type="ECO:0000313" key="2">
    <source>
        <dbReference type="EMBL" id="KAF3560448.1"/>
    </source>
</evidence>
<evidence type="ECO:0000256" key="1">
    <source>
        <dbReference type="SAM" id="MobiDB-lite"/>
    </source>
</evidence>
<evidence type="ECO:0000313" key="3">
    <source>
        <dbReference type="Proteomes" id="UP000712600"/>
    </source>
</evidence>
<dbReference type="EMBL" id="QGKX02000996">
    <property type="protein sequence ID" value="KAF3560448.1"/>
    <property type="molecule type" value="Genomic_DNA"/>
</dbReference>
<proteinExistence type="predicted"/>
<feature type="region of interest" description="Disordered" evidence="1">
    <location>
        <begin position="1"/>
        <end position="27"/>
    </location>
</feature>
<reference evidence="2" key="1">
    <citation type="submission" date="2019-12" db="EMBL/GenBank/DDBJ databases">
        <title>Genome sequencing and annotation of Brassica cretica.</title>
        <authorList>
            <person name="Studholme D.J."/>
            <person name="Sarris P."/>
        </authorList>
    </citation>
    <scope>NUCLEOTIDE SEQUENCE</scope>
    <source>
        <strain evidence="2">PFS-109/04</strain>
        <tissue evidence="2">Leaf</tissue>
    </source>
</reference>
<protein>
    <submittedName>
        <fullName evidence="2">Uncharacterized protein</fullName>
    </submittedName>
</protein>
<feature type="region of interest" description="Disordered" evidence="1">
    <location>
        <begin position="66"/>
        <end position="106"/>
    </location>
</feature>
<dbReference type="Proteomes" id="UP000712600">
    <property type="component" value="Unassembled WGS sequence"/>
</dbReference>
<name>A0A8S9RA01_BRACR</name>
<comment type="caution">
    <text evidence="2">The sequence shown here is derived from an EMBL/GenBank/DDBJ whole genome shotgun (WGS) entry which is preliminary data.</text>
</comment>